<dbReference type="PANTHER" id="PTHR46035">
    <property type="entry name" value="TETRATRICOPEPTIDE REPEAT PROTEIN 4"/>
    <property type="match status" value="1"/>
</dbReference>
<dbReference type="Gene3D" id="1.25.40.10">
    <property type="entry name" value="Tetratricopeptide repeat domain"/>
    <property type="match status" value="1"/>
</dbReference>
<dbReference type="GO" id="GO:0030544">
    <property type="term" value="F:Hsp70 protein binding"/>
    <property type="evidence" value="ECO:0007669"/>
    <property type="project" value="TreeGrafter"/>
</dbReference>
<evidence type="ECO:0000256" key="4">
    <source>
        <dbReference type="PROSITE-ProRule" id="PRU00339"/>
    </source>
</evidence>
<evidence type="ECO:0000313" key="6">
    <source>
        <dbReference type="EMBL" id="KAI6646543.1"/>
    </source>
</evidence>
<dbReference type="PANTHER" id="PTHR46035:SF1">
    <property type="entry name" value="TETRATRICOPEPTIDE REPEAT PROTEIN 4"/>
    <property type="match status" value="1"/>
</dbReference>
<keyword evidence="2 4" id="KW-0802">TPR repeat</keyword>
<evidence type="ECO:0000256" key="2">
    <source>
        <dbReference type="ARBA" id="ARBA00022803"/>
    </source>
</evidence>
<dbReference type="PROSITE" id="PS50005">
    <property type="entry name" value="TPR"/>
    <property type="match status" value="1"/>
</dbReference>
<dbReference type="SUPFAM" id="SSF48452">
    <property type="entry name" value="TPR-like"/>
    <property type="match status" value="1"/>
</dbReference>
<dbReference type="GO" id="GO:0051879">
    <property type="term" value="F:Hsp90 protein binding"/>
    <property type="evidence" value="ECO:0007669"/>
    <property type="project" value="InterPro"/>
</dbReference>
<dbReference type="GO" id="GO:0006457">
    <property type="term" value="P:protein folding"/>
    <property type="evidence" value="ECO:0007669"/>
    <property type="project" value="TreeGrafter"/>
</dbReference>
<dbReference type="InterPro" id="IPR011990">
    <property type="entry name" value="TPR-like_helical_dom_sf"/>
</dbReference>
<keyword evidence="1" id="KW-0677">Repeat</keyword>
<evidence type="ECO:0000256" key="1">
    <source>
        <dbReference type="ARBA" id="ARBA00022737"/>
    </source>
</evidence>
<keyword evidence="7" id="KW-1185">Reference proteome</keyword>
<name>A0AAV7JCP5_9METZ</name>
<dbReference type="Proteomes" id="UP001165289">
    <property type="component" value="Unassembled WGS sequence"/>
</dbReference>
<organism evidence="6 7">
    <name type="scientific">Oopsacas minuta</name>
    <dbReference type="NCBI Taxonomy" id="111878"/>
    <lineage>
        <taxon>Eukaryota</taxon>
        <taxon>Metazoa</taxon>
        <taxon>Porifera</taxon>
        <taxon>Hexactinellida</taxon>
        <taxon>Hexasterophora</taxon>
        <taxon>Lyssacinosida</taxon>
        <taxon>Leucopsacidae</taxon>
        <taxon>Oopsacas</taxon>
    </lineage>
</organism>
<feature type="domain" description="Cns1/TTC4 wheel" evidence="5">
    <location>
        <begin position="256"/>
        <end position="344"/>
    </location>
</feature>
<comment type="caution">
    <text evidence="6">The sequence shown here is derived from an EMBL/GenBank/DDBJ whole genome shotgun (WGS) entry which is preliminary data.</text>
</comment>
<dbReference type="Pfam" id="PF18972">
    <property type="entry name" value="Wheel"/>
    <property type="match status" value="1"/>
</dbReference>
<protein>
    <submittedName>
        <fullName evidence="6">Tetratricopeptide repeat domain 4-containing protein</fullName>
    </submittedName>
</protein>
<dbReference type="EMBL" id="JAKMXF010000354">
    <property type="protein sequence ID" value="KAI6646543.1"/>
    <property type="molecule type" value="Genomic_DNA"/>
</dbReference>
<feature type="repeat" description="TPR" evidence="4">
    <location>
        <begin position="79"/>
        <end position="112"/>
    </location>
</feature>
<evidence type="ECO:0000259" key="5">
    <source>
        <dbReference type="Pfam" id="PF18972"/>
    </source>
</evidence>
<comment type="similarity">
    <text evidence="3">Belongs to the TTC4 family.</text>
</comment>
<gene>
    <name evidence="6" type="ORF">LOD99_12664</name>
</gene>
<evidence type="ECO:0000256" key="3">
    <source>
        <dbReference type="ARBA" id="ARBA00023602"/>
    </source>
</evidence>
<dbReference type="GO" id="GO:0005634">
    <property type="term" value="C:nucleus"/>
    <property type="evidence" value="ECO:0007669"/>
    <property type="project" value="TreeGrafter"/>
</dbReference>
<sequence length="356" mass="40989">MADKNPIVPEQIEDDDLMDAFIQAANRDSNRLTEDNWEKEIEQVPLFMTKPIDPSQELSPEIAAIQSLIYDNEDPNESARAYKDEGTKFFKKTQYKKAIDSYSEGLKHAADSDLRAQLLNNRAASQAYLGNHGKALEDATEAISLMSGYVKAMSRCAMSYYELKRWDEAIEWCKKVLSRQEGDEKMLELKMRCETERNKEDKNKERRILHREDRLIEDNKIIELIFSHGIKVGGSINGLSTTHLEKQGQYKVMIDSDGSLCWPVMLLYPETQQSDLISEFNEKSTLGDQLEVVLSEAPAWDTEGKYTMERVRVAVYMEAEKKYYNARMNQSLLSILKHKSYVLTSLVPTLHLYCKK</sequence>
<accession>A0AAV7JCP5</accession>
<reference evidence="6 7" key="1">
    <citation type="journal article" date="2023" name="BMC Biol.">
        <title>The compact genome of the sponge Oopsacas minuta (Hexactinellida) is lacking key metazoan core genes.</title>
        <authorList>
            <person name="Santini S."/>
            <person name="Schenkelaars Q."/>
            <person name="Jourda C."/>
            <person name="Duchesne M."/>
            <person name="Belahbib H."/>
            <person name="Rocher C."/>
            <person name="Selva M."/>
            <person name="Riesgo A."/>
            <person name="Vervoort M."/>
            <person name="Leys S.P."/>
            <person name="Kodjabachian L."/>
            <person name="Le Bivic A."/>
            <person name="Borchiellini C."/>
            <person name="Claverie J.M."/>
            <person name="Renard E."/>
        </authorList>
    </citation>
    <scope>NUCLEOTIDE SEQUENCE [LARGE SCALE GENOMIC DNA]</scope>
    <source>
        <strain evidence="6">SPO-2</strain>
    </source>
</reference>
<dbReference type="AlphaFoldDB" id="A0AAV7JCP5"/>
<dbReference type="GO" id="GO:0005829">
    <property type="term" value="C:cytosol"/>
    <property type="evidence" value="ECO:0007669"/>
    <property type="project" value="TreeGrafter"/>
</dbReference>
<evidence type="ECO:0000313" key="7">
    <source>
        <dbReference type="Proteomes" id="UP001165289"/>
    </source>
</evidence>
<dbReference type="InterPro" id="IPR019734">
    <property type="entry name" value="TPR_rpt"/>
</dbReference>
<dbReference type="InterPro" id="IPR044059">
    <property type="entry name" value="Csn1/TTC4_wheel"/>
</dbReference>
<dbReference type="SMART" id="SM00028">
    <property type="entry name" value="TPR"/>
    <property type="match status" value="3"/>
</dbReference>
<proteinExistence type="inferred from homology"/>